<feature type="region of interest" description="Disordered" evidence="1">
    <location>
        <begin position="1"/>
        <end position="23"/>
    </location>
</feature>
<protein>
    <submittedName>
        <fullName evidence="2">Uncharacterized protein</fullName>
    </submittedName>
</protein>
<comment type="caution">
    <text evidence="2">The sequence shown here is derived from an EMBL/GenBank/DDBJ whole genome shotgun (WGS) entry which is preliminary data.</text>
</comment>
<evidence type="ECO:0000256" key="1">
    <source>
        <dbReference type="SAM" id="MobiDB-lite"/>
    </source>
</evidence>
<sequence>MGKEKDLKAAKNHKQSKSTNHLFEDLQKCGPNIIKLSNNGVSPIMSIYKYNNMSPEAEDKMQELMEDFANEYD</sequence>
<evidence type="ECO:0000313" key="3">
    <source>
        <dbReference type="Proteomes" id="UP001524478"/>
    </source>
</evidence>
<evidence type="ECO:0000313" key="2">
    <source>
        <dbReference type="EMBL" id="MCQ4924960.1"/>
    </source>
</evidence>
<proteinExistence type="predicted"/>
<dbReference type="Proteomes" id="UP001524478">
    <property type="component" value="Unassembled WGS sequence"/>
</dbReference>
<gene>
    <name evidence="2" type="ORF">NE686_17805</name>
</gene>
<reference evidence="2 3" key="1">
    <citation type="submission" date="2022-06" db="EMBL/GenBank/DDBJ databases">
        <title>Isolation of gut microbiota from human fecal samples.</title>
        <authorList>
            <person name="Pamer E.G."/>
            <person name="Barat B."/>
            <person name="Waligurski E."/>
            <person name="Medina S."/>
            <person name="Paddock L."/>
            <person name="Mostad J."/>
        </authorList>
    </citation>
    <scope>NUCLEOTIDE SEQUENCE [LARGE SCALE GENOMIC DNA]</scope>
    <source>
        <strain evidence="2 3">DFI.7.95</strain>
    </source>
</reference>
<dbReference type="EMBL" id="JANGAC010000017">
    <property type="protein sequence ID" value="MCQ4924960.1"/>
    <property type="molecule type" value="Genomic_DNA"/>
</dbReference>
<organism evidence="2 3">
    <name type="scientific">Tissierella carlieri</name>
    <dbReference type="NCBI Taxonomy" id="689904"/>
    <lineage>
        <taxon>Bacteria</taxon>
        <taxon>Bacillati</taxon>
        <taxon>Bacillota</taxon>
        <taxon>Tissierellia</taxon>
        <taxon>Tissierellales</taxon>
        <taxon>Tissierellaceae</taxon>
        <taxon>Tissierella</taxon>
    </lineage>
</organism>
<name>A0ABT1SFB2_9FIRM</name>
<dbReference type="RefSeq" id="WP_256312551.1">
    <property type="nucleotide sequence ID" value="NZ_JANGAC010000017.1"/>
</dbReference>
<accession>A0ABT1SFB2</accession>
<keyword evidence="3" id="KW-1185">Reference proteome</keyword>